<dbReference type="EMBL" id="JADQUG010000215">
    <property type="protein sequence ID" value="MBG9355525.1"/>
    <property type="molecule type" value="Genomic_DNA"/>
</dbReference>
<gene>
    <name evidence="1" type="ORF">I4J41_13915</name>
</gene>
<reference evidence="1 2" key="1">
    <citation type="journal article" date="2020" name="J. Clin. Microbiol.">
        <title>Assessing the Genetic Diversity of Austrian Corynebacterium diphtheriae Clinical Isolates, 2011-2019.</title>
        <authorList>
            <person name="Schaeffer J."/>
            <person name="Huhulescu S."/>
            <person name="Stoeger A."/>
            <person name="Allerberger F."/>
            <person name="Ruppitsch W."/>
        </authorList>
    </citation>
    <scope>NUCLEOTIDE SEQUENCE [LARGE SCALE GENOMIC DNA]</scope>
    <source>
        <strain evidence="1 2">04-17</strain>
    </source>
</reference>
<sequence length="89" mass="9458">MSPSIRRVPTASGATAVQIIWRYRNRKPEIEHVGSAHTDHDLAALMVKAQRLVDGEQISLDLKVLPSAVAVSGTGTVDNPVTVSGERAG</sequence>
<evidence type="ECO:0000313" key="1">
    <source>
        <dbReference type="EMBL" id="MBG9355525.1"/>
    </source>
</evidence>
<accession>A0ABS0LG53</accession>
<feature type="non-terminal residue" evidence="1">
    <location>
        <position position="89"/>
    </location>
</feature>
<protein>
    <submittedName>
        <fullName evidence="1">Transposase</fullName>
    </submittedName>
</protein>
<keyword evidence="2" id="KW-1185">Reference proteome</keyword>
<comment type="caution">
    <text evidence="1">The sequence shown here is derived from an EMBL/GenBank/DDBJ whole genome shotgun (WGS) entry which is preliminary data.</text>
</comment>
<organism evidence="1 2">
    <name type="scientific">Corynebacterium belfantii</name>
    <dbReference type="NCBI Taxonomy" id="2014537"/>
    <lineage>
        <taxon>Bacteria</taxon>
        <taxon>Bacillati</taxon>
        <taxon>Actinomycetota</taxon>
        <taxon>Actinomycetes</taxon>
        <taxon>Mycobacteriales</taxon>
        <taxon>Corynebacteriaceae</taxon>
        <taxon>Corynebacterium</taxon>
    </lineage>
</organism>
<evidence type="ECO:0000313" key="2">
    <source>
        <dbReference type="Proteomes" id="UP000615580"/>
    </source>
</evidence>
<dbReference type="Proteomes" id="UP000615580">
    <property type="component" value="Unassembled WGS sequence"/>
</dbReference>
<proteinExistence type="predicted"/>
<name>A0ABS0LG53_9CORY</name>